<dbReference type="AlphaFoldDB" id="A0A1L9TX89"/>
<gene>
    <name evidence="10" type="ORF">ASPSYDRAFT_141756</name>
</gene>
<keyword evidence="11" id="KW-1185">Reference proteome</keyword>
<dbReference type="Proteomes" id="UP000184356">
    <property type="component" value="Unassembled WGS sequence"/>
</dbReference>
<dbReference type="Gene3D" id="3.30.200.20">
    <property type="entry name" value="Phosphorylase Kinase, domain 1"/>
    <property type="match status" value="1"/>
</dbReference>
<comment type="catalytic activity">
    <reaction evidence="7">
        <text>L-threonyl-[protein] + ATP = O-phospho-L-threonyl-[protein] + ADP + H(+)</text>
        <dbReference type="Rhea" id="RHEA:46608"/>
        <dbReference type="Rhea" id="RHEA-COMP:11060"/>
        <dbReference type="Rhea" id="RHEA-COMP:11605"/>
        <dbReference type="ChEBI" id="CHEBI:15378"/>
        <dbReference type="ChEBI" id="CHEBI:30013"/>
        <dbReference type="ChEBI" id="CHEBI:30616"/>
        <dbReference type="ChEBI" id="CHEBI:61977"/>
        <dbReference type="ChEBI" id="CHEBI:456216"/>
        <dbReference type="EC" id="2.7.11.1"/>
    </reaction>
</comment>
<evidence type="ECO:0000256" key="4">
    <source>
        <dbReference type="ARBA" id="ARBA00022741"/>
    </source>
</evidence>
<dbReference type="PANTHER" id="PTHR47634:SF9">
    <property type="entry name" value="PROTEIN KINASE DOMAIN-CONTAINING PROTEIN-RELATED"/>
    <property type="match status" value="1"/>
</dbReference>
<dbReference type="EC" id="2.7.11.1" evidence="1"/>
<dbReference type="OrthoDB" id="5979581at2759"/>
<dbReference type="Gene3D" id="1.10.510.10">
    <property type="entry name" value="Transferase(Phosphotransferase) domain 1"/>
    <property type="match status" value="1"/>
</dbReference>
<dbReference type="GO" id="GO:0005634">
    <property type="term" value="C:nucleus"/>
    <property type="evidence" value="ECO:0007669"/>
    <property type="project" value="TreeGrafter"/>
</dbReference>
<evidence type="ECO:0000256" key="8">
    <source>
        <dbReference type="ARBA" id="ARBA00048679"/>
    </source>
</evidence>
<dbReference type="GO" id="GO:0004674">
    <property type="term" value="F:protein serine/threonine kinase activity"/>
    <property type="evidence" value="ECO:0007669"/>
    <property type="project" value="UniProtKB-KW"/>
</dbReference>
<evidence type="ECO:0000256" key="2">
    <source>
        <dbReference type="ARBA" id="ARBA00022527"/>
    </source>
</evidence>
<evidence type="ECO:0000313" key="11">
    <source>
        <dbReference type="Proteomes" id="UP000184356"/>
    </source>
</evidence>
<evidence type="ECO:0000259" key="9">
    <source>
        <dbReference type="PROSITE" id="PS50011"/>
    </source>
</evidence>
<accession>A0A1L9TX89</accession>
<dbReference type="InterPro" id="IPR000719">
    <property type="entry name" value="Prot_kinase_dom"/>
</dbReference>
<keyword evidence="4" id="KW-0547">Nucleotide-binding</keyword>
<evidence type="ECO:0000256" key="7">
    <source>
        <dbReference type="ARBA" id="ARBA00047899"/>
    </source>
</evidence>
<organism evidence="10 11">
    <name type="scientific">Aspergillus sydowii CBS 593.65</name>
    <dbReference type="NCBI Taxonomy" id="1036612"/>
    <lineage>
        <taxon>Eukaryota</taxon>
        <taxon>Fungi</taxon>
        <taxon>Dikarya</taxon>
        <taxon>Ascomycota</taxon>
        <taxon>Pezizomycotina</taxon>
        <taxon>Eurotiomycetes</taxon>
        <taxon>Eurotiomycetidae</taxon>
        <taxon>Eurotiales</taxon>
        <taxon>Aspergillaceae</taxon>
        <taxon>Aspergillus</taxon>
        <taxon>Aspergillus subgen. Nidulantes</taxon>
    </lineage>
</organism>
<evidence type="ECO:0000256" key="5">
    <source>
        <dbReference type="ARBA" id="ARBA00022777"/>
    </source>
</evidence>
<dbReference type="InterPro" id="IPR051334">
    <property type="entry name" value="SRPK"/>
</dbReference>
<feature type="domain" description="Protein kinase" evidence="9">
    <location>
        <begin position="36"/>
        <end position="371"/>
    </location>
</feature>
<dbReference type="GO" id="GO:0005737">
    <property type="term" value="C:cytoplasm"/>
    <property type="evidence" value="ECO:0007669"/>
    <property type="project" value="TreeGrafter"/>
</dbReference>
<dbReference type="GeneID" id="63757253"/>
<dbReference type="PANTHER" id="PTHR47634">
    <property type="entry name" value="PROTEIN KINASE DOMAIN-CONTAINING PROTEIN-RELATED"/>
    <property type="match status" value="1"/>
</dbReference>
<comment type="catalytic activity">
    <reaction evidence="8">
        <text>L-seryl-[protein] + ATP = O-phospho-L-seryl-[protein] + ADP + H(+)</text>
        <dbReference type="Rhea" id="RHEA:17989"/>
        <dbReference type="Rhea" id="RHEA-COMP:9863"/>
        <dbReference type="Rhea" id="RHEA-COMP:11604"/>
        <dbReference type="ChEBI" id="CHEBI:15378"/>
        <dbReference type="ChEBI" id="CHEBI:29999"/>
        <dbReference type="ChEBI" id="CHEBI:30616"/>
        <dbReference type="ChEBI" id="CHEBI:83421"/>
        <dbReference type="ChEBI" id="CHEBI:456216"/>
        <dbReference type="EC" id="2.7.11.1"/>
    </reaction>
</comment>
<dbReference type="SUPFAM" id="SSF56112">
    <property type="entry name" value="Protein kinase-like (PK-like)"/>
    <property type="match status" value="1"/>
</dbReference>
<dbReference type="EMBL" id="KV878582">
    <property type="protein sequence ID" value="OJJ63978.1"/>
    <property type="molecule type" value="Genomic_DNA"/>
</dbReference>
<dbReference type="Pfam" id="PF00069">
    <property type="entry name" value="Pkinase"/>
    <property type="match status" value="2"/>
</dbReference>
<evidence type="ECO:0000256" key="1">
    <source>
        <dbReference type="ARBA" id="ARBA00012513"/>
    </source>
</evidence>
<evidence type="ECO:0000256" key="3">
    <source>
        <dbReference type="ARBA" id="ARBA00022679"/>
    </source>
</evidence>
<dbReference type="GO" id="GO:0000245">
    <property type="term" value="P:spliceosomal complex assembly"/>
    <property type="evidence" value="ECO:0007669"/>
    <property type="project" value="TreeGrafter"/>
</dbReference>
<dbReference type="PROSITE" id="PS50011">
    <property type="entry name" value="PROTEIN_KINASE_DOM"/>
    <property type="match status" value="1"/>
</dbReference>
<proteinExistence type="predicted"/>
<keyword evidence="5" id="KW-0418">Kinase</keyword>
<dbReference type="InterPro" id="IPR011009">
    <property type="entry name" value="Kinase-like_dom_sf"/>
</dbReference>
<name>A0A1L9TX89_9EURO</name>
<keyword evidence="6" id="KW-0067">ATP-binding</keyword>
<dbReference type="VEuPathDB" id="FungiDB:ASPSYDRAFT_141756"/>
<keyword evidence="2" id="KW-0723">Serine/threonine-protein kinase</keyword>
<keyword evidence="3" id="KW-0808">Transferase</keyword>
<reference evidence="11" key="1">
    <citation type="journal article" date="2017" name="Genome Biol.">
        <title>Comparative genomics reveals high biological diversity and specific adaptations in the industrially and medically important fungal genus Aspergillus.</title>
        <authorList>
            <person name="de Vries R.P."/>
            <person name="Riley R."/>
            <person name="Wiebenga A."/>
            <person name="Aguilar-Osorio G."/>
            <person name="Amillis S."/>
            <person name="Uchima C.A."/>
            <person name="Anderluh G."/>
            <person name="Asadollahi M."/>
            <person name="Askin M."/>
            <person name="Barry K."/>
            <person name="Battaglia E."/>
            <person name="Bayram O."/>
            <person name="Benocci T."/>
            <person name="Braus-Stromeyer S.A."/>
            <person name="Caldana C."/>
            <person name="Canovas D."/>
            <person name="Cerqueira G.C."/>
            <person name="Chen F."/>
            <person name="Chen W."/>
            <person name="Choi C."/>
            <person name="Clum A."/>
            <person name="Dos Santos R.A."/>
            <person name="Damasio A.R."/>
            <person name="Diallinas G."/>
            <person name="Emri T."/>
            <person name="Fekete E."/>
            <person name="Flipphi M."/>
            <person name="Freyberg S."/>
            <person name="Gallo A."/>
            <person name="Gournas C."/>
            <person name="Habgood R."/>
            <person name="Hainaut M."/>
            <person name="Harispe M.L."/>
            <person name="Henrissat B."/>
            <person name="Hilden K.S."/>
            <person name="Hope R."/>
            <person name="Hossain A."/>
            <person name="Karabika E."/>
            <person name="Karaffa L."/>
            <person name="Karanyi Z."/>
            <person name="Krasevec N."/>
            <person name="Kuo A."/>
            <person name="Kusch H."/>
            <person name="LaButti K."/>
            <person name="Lagendijk E.L."/>
            <person name="Lapidus A."/>
            <person name="Levasseur A."/>
            <person name="Lindquist E."/>
            <person name="Lipzen A."/>
            <person name="Logrieco A.F."/>
            <person name="MacCabe A."/>
            <person name="Maekelae M.R."/>
            <person name="Malavazi I."/>
            <person name="Melin P."/>
            <person name="Meyer V."/>
            <person name="Mielnichuk N."/>
            <person name="Miskei M."/>
            <person name="Molnar A.P."/>
            <person name="Mule G."/>
            <person name="Ngan C.Y."/>
            <person name="Orejas M."/>
            <person name="Orosz E."/>
            <person name="Ouedraogo J.P."/>
            <person name="Overkamp K.M."/>
            <person name="Park H.-S."/>
            <person name="Perrone G."/>
            <person name="Piumi F."/>
            <person name="Punt P.J."/>
            <person name="Ram A.F."/>
            <person name="Ramon A."/>
            <person name="Rauscher S."/>
            <person name="Record E."/>
            <person name="Riano-Pachon D.M."/>
            <person name="Robert V."/>
            <person name="Roehrig J."/>
            <person name="Ruller R."/>
            <person name="Salamov A."/>
            <person name="Salih N.S."/>
            <person name="Samson R.A."/>
            <person name="Sandor E."/>
            <person name="Sanguinetti M."/>
            <person name="Schuetze T."/>
            <person name="Sepcic K."/>
            <person name="Shelest E."/>
            <person name="Sherlock G."/>
            <person name="Sophianopoulou V."/>
            <person name="Squina F.M."/>
            <person name="Sun H."/>
            <person name="Susca A."/>
            <person name="Todd R.B."/>
            <person name="Tsang A."/>
            <person name="Unkles S.E."/>
            <person name="van de Wiele N."/>
            <person name="van Rossen-Uffink D."/>
            <person name="Oliveira J.V."/>
            <person name="Vesth T.C."/>
            <person name="Visser J."/>
            <person name="Yu J.-H."/>
            <person name="Zhou M."/>
            <person name="Andersen M.R."/>
            <person name="Archer D.B."/>
            <person name="Baker S.E."/>
            <person name="Benoit I."/>
            <person name="Brakhage A.A."/>
            <person name="Braus G.H."/>
            <person name="Fischer R."/>
            <person name="Frisvad J.C."/>
            <person name="Goldman G.H."/>
            <person name="Houbraken J."/>
            <person name="Oakley B."/>
            <person name="Pocsi I."/>
            <person name="Scazzocchio C."/>
            <person name="Seiboth B."/>
            <person name="vanKuyk P.A."/>
            <person name="Wortman J."/>
            <person name="Dyer P.S."/>
            <person name="Grigoriev I.V."/>
        </authorList>
    </citation>
    <scope>NUCLEOTIDE SEQUENCE [LARGE SCALE GENOMIC DNA]</scope>
    <source>
        <strain evidence="11">CBS 593.65</strain>
    </source>
</reference>
<dbReference type="RefSeq" id="XP_040707784.1">
    <property type="nucleotide sequence ID" value="XM_040841180.1"/>
</dbReference>
<dbReference type="GO" id="GO:0005524">
    <property type="term" value="F:ATP binding"/>
    <property type="evidence" value="ECO:0007669"/>
    <property type="project" value="UniProtKB-KW"/>
</dbReference>
<dbReference type="STRING" id="1036612.A0A1L9TX89"/>
<dbReference type="GO" id="GO:0050684">
    <property type="term" value="P:regulation of mRNA processing"/>
    <property type="evidence" value="ECO:0007669"/>
    <property type="project" value="TreeGrafter"/>
</dbReference>
<evidence type="ECO:0000313" key="10">
    <source>
        <dbReference type="EMBL" id="OJJ63978.1"/>
    </source>
</evidence>
<dbReference type="SMART" id="SM00220">
    <property type="entry name" value="S_TKc"/>
    <property type="match status" value="1"/>
</dbReference>
<sequence>MVRRFERIYDVVEPVEEYRFGGYHPVHLRDVFNHRYETSAKVAYGQYSTVWLANDRELVHGQVALKILKADASKDSKELSMLLSQSASNVDHPGREHVAQLLDHLYHAGPNGNHLCLVFPAMISDGQAMVTTGTPHQAGYIQLLSRQILQGADFLHQSGIVHCDLQPANILVSVTGATFDEKFLQPPEPTPVKWLHGVKQDDSAPKYLVPTQRRRGQLDKVPFSALVVMIGDLGGVNVYSSQWVHQRDQIPVTPRALRAPELITRDSWDISIDTWALGCLIFELATNEPLFPLGMFGLTGDEIDKEHEALIRQLLDSTDRRRLFTTPLADRLIDNFGADDLKRLTEFLLLMLQRIPEKRPSAKQLLSSAFVADDVAITHQWHPPPDTQNTYTTPHPQ</sequence>
<evidence type="ECO:0000256" key="6">
    <source>
        <dbReference type="ARBA" id="ARBA00022840"/>
    </source>
</evidence>
<protein>
    <recommendedName>
        <fullName evidence="1">non-specific serine/threonine protein kinase</fullName>
        <ecNumber evidence="1">2.7.11.1</ecNumber>
    </recommendedName>
</protein>